<name>A0A935W3A1_9PROT</name>
<dbReference type="EMBL" id="JADJOT010000001">
    <property type="protein sequence ID" value="MBK7952633.1"/>
    <property type="molecule type" value="Genomic_DNA"/>
</dbReference>
<dbReference type="AlphaFoldDB" id="A0A935W3A1"/>
<sequence>MGRASRRKAANRSQGVLDEARTIIERVGGPKGIVVRRDLPQEEKISHALCELLESEVVTGAPLEEYQAALRFIVIAWNVSLLDAEERSEALQDLATTMKCEGGAMEREILGHVERLIVRKQVLFPHDQRTIVTSDVWLQGNTVRVSAAALAAPPSPVARTQL</sequence>
<comment type="caution">
    <text evidence="1">The sequence shown here is derived from an EMBL/GenBank/DDBJ whole genome shotgun (WGS) entry which is preliminary data.</text>
</comment>
<proteinExistence type="predicted"/>
<gene>
    <name evidence="1" type="ORF">IPK02_00950</name>
</gene>
<reference evidence="1 2" key="1">
    <citation type="submission" date="2020-10" db="EMBL/GenBank/DDBJ databases">
        <title>Connecting structure to function with the recovery of over 1000 high-quality activated sludge metagenome-assembled genomes encoding full-length rRNA genes using long-read sequencing.</title>
        <authorList>
            <person name="Singleton C.M."/>
            <person name="Petriglieri F."/>
            <person name="Kristensen J.M."/>
            <person name="Kirkegaard R.H."/>
            <person name="Michaelsen T.Y."/>
            <person name="Andersen M.H."/>
            <person name="Karst S.M."/>
            <person name="Dueholm M.S."/>
            <person name="Nielsen P.H."/>
            <person name="Albertsen M."/>
        </authorList>
    </citation>
    <scope>NUCLEOTIDE SEQUENCE [LARGE SCALE GENOMIC DNA]</scope>
    <source>
        <strain evidence="1">Fred_18-Q3-R57-64_BAT3C.720</strain>
    </source>
</reference>
<evidence type="ECO:0000313" key="2">
    <source>
        <dbReference type="Proteomes" id="UP000706151"/>
    </source>
</evidence>
<dbReference type="Proteomes" id="UP000706151">
    <property type="component" value="Unassembled WGS sequence"/>
</dbReference>
<protein>
    <submittedName>
        <fullName evidence="1">Uncharacterized protein</fullName>
    </submittedName>
</protein>
<organism evidence="1 2">
    <name type="scientific">Candidatus Accumulibacter affinis</name>
    <dbReference type="NCBI Taxonomy" id="2954384"/>
    <lineage>
        <taxon>Bacteria</taxon>
        <taxon>Pseudomonadati</taxon>
        <taxon>Pseudomonadota</taxon>
        <taxon>Betaproteobacteria</taxon>
        <taxon>Candidatus Accumulibacter</taxon>
    </lineage>
</organism>
<accession>A0A935W3A1</accession>
<evidence type="ECO:0000313" key="1">
    <source>
        <dbReference type="EMBL" id="MBK7952633.1"/>
    </source>
</evidence>